<keyword evidence="23" id="KW-0472">Membrane</keyword>
<dbReference type="GO" id="GO:0008270">
    <property type="term" value="F:zinc ion binding"/>
    <property type="evidence" value="ECO:0007669"/>
    <property type="project" value="UniProtKB-KW"/>
</dbReference>
<keyword evidence="16" id="KW-0863">Zinc-finger</keyword>
<dbReference type="FunFam" id="3.30.60.20:FF:000036">
    <property type="entry name" value="Rho-associated protein kinase 1"/>
    <property type="match status" value="1"/>
</dbReference>
<dbReference type="InterPro" id="IPR046349">
    <property type="entry name" value="C1-like_sf"/>
</dbReference>
<evidence type="ECO:0000256" key="11">
    <source>
        <dbReference type="ARBA" id="ARBA00022527"/>
    </source>
</evidence>
<evidence type="ECO:0000256" key="15">
    <source>
        <dbReference type="ARBA" id="ARBA00022741"/>
    </source>
</evidence>
<feature type="region of interest" description="Disordered" evidence="36">
    <location>
        <begin position="438"/>
        <end position="482"/>
    </location>
</feature>
<dbReference type="PANTHER" id="PTHR22988">
    <property type="entry name" value="MYOTONIC DYSTROPHY S/T KINASE-RELATED"/>
    <property type="match status" value="1"/>
</dbReference>
<dbReference type="GO" id="GO:0032059">
    <property type="term" value="C:bleb"/>
    <property type="evidence" value="ECO:0007669"/>
    <property type="project" value="UniProtKB-SubCell"/>
</dbReference>
<evidence type="ECO:0000256" key="10">
    <source>
        <dbReference type="ARBA" id="ARBA00022490"/>
    </source>
</evidence>
<dbReference type="Ensembl" id="ENSCCRT00020088454.1">
    <property type="protein sequence ID" value="ENSCCRP00020080748.1"/>
    <property type="gene ID" value="ENSCCRG00020037252.1"/>
</dbReference>
<dbReference type="Proteomes" id="UP000694701">
    <property type="component" value="Unplaced"/>
</dbReference>
<dbReference type="GO" id="GO:0031267">
    <property type="term" value="F:small GTPase binding"/>
    <property type="evidence" value="ECO:0007669"/>
    <property type="project" value="InterPro"/>
</dbReference>
<name>A0A8C2IKY5_CYPCA</name>
<evidence type="ECO:0000256" key="25">
    <source>
        <dbReference type="ARBA" id="ARBA00023273"/>
    </source>
</evidence>
<evidence type="ECO:0000256" key="5">
    <source>
        <dbReference type="ARBA" id="ARBA00004466"/>
    </source>
</evidence>
<evidence type="ECO:0000256" key="12">
    <source>
        <dbReference type="ARBA" id="ARBA00022553"/>
    </source>
</evidence>
<evidence type="ECO:0000256" key="9">
    <source>
        <dbReference type="ARBA" id="ARBA00022475"/>
    </source>
</evidence>
<dbReference type="GO" id="GO:0072518">
    <property type="term" value="F:Rho-dependent protein serine/threonine kinase activity"/>
    <property type="evidence" value="ECO:0007669"/>
    <property type="project" value="TreeGrafter"/>
</dbReference>
<evidence type="ECO:0000259" key="38">
    <source>
        <dbReference type="PROSITE" id="PS50011"/>
    </source>
</evidence>
<dbReference type="SUPFAM" id="SSF56112">
    <property type="entry name" value="Protein kinase-like (PK-like)"/>
    <property type="match status" value="1"/>
</dbReference>
<keyword evidence="11" id="KW-0723">Serine/threonine-protein kinase</keyword>
<dbReference type="InterPro" id="IPR057529">
    <property type="entry name" value="MRCK/ROCK_PH"/>
</dbReference>
<dbReference type="Gene3D" id="1.20.5.730">
    <property type="entry name" value="Single helix bin"/>
    <property type="match status" value="1"/>
</dbReference>
<evidence type="ECO:0000256" key="3">
    <source>
        <dbReference type="ARBA" id="ARBA00004236"/>
    </source>
</evidence>
<dbReference type="InterPro" id="IPR015008">
    <property type="entry name" value="ROCK_Rho-bd_dom"/>
</dbReference>
<feature type="compositionally biased region" description="Basic and acidic residues" evidence="36">
    <location>
        <begin position="438"/>
        <end position="457"/>
    </location>
</feature>
<dbReference type="SUPFAM" id="SSF103652">
    <property type="entry name" value="G protein-binding domain"/>
    <property type="match status" value="1"/>
</dbReference>
<keyword evidence="15 34" id="KW-0547">Nucleotide-binding</keyword>
<feature type="domain" description="RhoBD" evidence="41">
    <location>
        <begin position="773"/>
        <end position="882"/>
    </location>
</feature>
<feature type="domain" description="Phorbol-ester/DAG-type" evidence="39">
    <location>
        <begin position="1089"/>
        <end position="1144"/>
    </location>
</feature>
<keyword evidence="19 34" id="KW-0067">ATP-binding</keyword>
<evidence type="ECO:0000313" key="42">
    <source>
        <dbReference type="Ensembl" id="ENSCCRP00020080748.1"/>
    </source>
</evidence>
<evidence type="ECO:0000256" key="13">
    <source>
        <dbReference type="ARBA" id="ARBA00022679"/>
    </source>
</evidence>
<dbReference type="FunFam" id="1.10.510.10:FF:000047">
    <property type="entry name" value="Rho-associated protein kinase 1"/>
    <property type="match status" value="1"/>
</dbReference>
<evidence type="ECO:0000256" key="33">
    <source>
        <dbReference type="PROSITE-ProRule" id="PRU01206"/>
    </source>
</evidence>
<evidence type="ECO:0000256" key="27">
    <source>
        <dbReference type="ARBA" id="ARBA00044069"/>
    </source>
</evidence>
<feature type="coiled-coil region" evidence="35">
    <location>
        <begin position="507"/>
        <end position="640"/>
    </location>
</feature>
<dbReference type="SUPFAM" id="SSF57889">
    <property type="entry name" value="Cysteine-rich domain"/>
    <property type="match status" value="1"/>
</dbReference>
<evidence type="ECO:0000256" key="35">
    <source>
        <dbReference type="SAM" id="Coils"/>
    </source>
</evidence>
<evidence type="ECO:0000256" key="36">
    <source>
        <dbReference type="SAM" id="MobiDB-lite"/>
    </source>
</evidence>
<dbReference type="SMART" id="SM00133">
    <property type="entry name" value="S_TK_X"/>
    <property type="match status" value="1"/>
</dbReference>
<dbReference type="Gene3D" id="3.30.60.20">
    <property type="match status" value="1"/>
</dbReference>
<evidence type="ECO:0000256" key="31">
    <source>
        <dbReference type="ARBA" id="ARBA00048659"/>
    </source>
</evidence>
<keyword evidence="24" id="KW-0206">Cytoskeleton</keyword>
<dbReference type="SUPFAM" id="SSF50729">
    <property type="entry name" value="PH domain-like"/>
    <property type="match status" value="1"/>
</dbReference>
<dbReference type="SMART" id="SM00109">
    <property type="entry name" value="C1"/>
    <property type="match status" value="1"/>
</dbReference>
<dbReference type="Gene3D" id="1.20.5.340">
    <property type="match status" value="1"/>
</dbReference>
<evidence type="ECO:0000256" key="26">
    <source>
        <dbReference type="ARBA" id="ARBA00043945"/>
    </source>
</evidence>
<dbReference type="PROSITE" id="PS00108">
    <property type="entry name" value="PROTEIN_KINASE_ST"/>
    <property type="match status" value="1"/>
</dbReference>
<dbReference type="GO" id="GO:0000281">
    <property type="term" value="P:mitotic cytokinesis"/>
    <property type="evidence" value="ECO:0007669"/>
    <property type="project" value="TreeGrafter"/>
</dbReference>
<evidence type="ECO:0000256" key="21">
    <source>
        <dbReference type="ARBA" id="ARBA00023034"/>
    </source>
</evidence>
<proteinExistence type="inferred from homology"/>
<evidence type="ECO:0000259" key="37">
    <source>
        <dbReference type="PROSITE" id="PS50003"/>
    </source>
</evidence>
<feature type="domain" description="AGC-kinase C-terminal" evidence="40">
    <location>
        <begin position="338"/>
        <end position="406"/>
    </location>
</feature>
<evidence type="ECO:0000256" key="30">
    <source>
        <dbReference type="ARBA" id="ARBA00044332"/>
    </source>
</evidence>
<dbReference type="FunFam" id="3.30.200.20:FF:000017">
    <property type="entry name" value="Non-specific serine/threonine protein kinase"/>
    <property type="match status" value="1"/>
</dbReference>
<evidence type="ECO:0000256" key="20">
    <source>
        <dbReference type="ARBA" id="ARBA00022842"/>
    </source>
</evidence>
<evidence type="ECO:0000256" key="1">
    <source>
        <dbReference type="ARBA" id="ARBA00001946"/>
    </source>
</evidence>
<sequence length="1236" mass="142340">ATPPHPFILQVQVRKESLCVSQSGKSSTFNHILLPSGFLTVCRCLSDIVHVFLFLDKDTISKIRELRMKAVDYEVVKVIGRGAFGEVQLVRHKDTRKVYAMKLLSKFEMIKRSDSAFFWEERDIMAFANSNWVVQLFYAFQDDRYLYMVMEYMPGGDLVNLMSNYDVPEKWARFYTAEVVLALDCIHSMGFIHRDVKPDNMLLDKAGHLKLADFGTCMKMNKDGMVRCDTAVGTPDYISPEVLKSQGGDGYYGRECDWWSVGVFLYEMLVGDTPFYADSLVGTYSKIMNHKNALTFPDDSDISKDAKSLICAFLTDREVRLGRNGVDEIKRHSFFKNDQWAWENIRETAAPVVPELSSDVDTSNFDDIEEDRGEEETFPIPKAFVGNQLPFVGFTYYHMLILDFLLFCCPDVIQSNLRKSMETNMSLLEKDKIMIQHRTTEHQRKAEQEAEKRRNLENEGEDAVSHSKTPSRTTLSSQLREANDLLRAESDTVVRLRKSHTEMGKSMSQLESVNRELQEKSRAAENVKQQLEKELLQLQTILDTERRTCSQGSEEIRELQARITGVQEDNKNLKHSLSKAELDRKQMQDRCNVLEKEKNSLEIDLNYKLKTLQQRLDQELTEHRITKAQLTDKYESIEETKSAAMHSTSACDTCRDHLTACPDNTQHLVSLSISFFCSPPSQVKELRVQLEQESGKRVLAQNELKNWTMEAERLKGSEKQLKQEINAALENKRSVEFQLAQLTKYVLSLSCTQKGHEYTLESLSAQLDLTMTKAESEQLARALQEEQYFELSQEHKKAASRYKQEISEKDSTIAQVCASPEPLLVKDRHPSLNQTCLLFYFFMLGLLANTVKAHYEKALNIERTLKTQAVNKLAEIMNRKDMKLDQKKRGSTTDLRKKEKENRKLQLELNQEKEKFNHMAIKYQKEMNEMQAASLCLLAFSQSQSYSLGFSMTLHVFFSIVCSNSGMDFIMHGFYLSSESRLEGWLAIPNRANIKRYGWKKQYVVVSSKKILFYNDEQDKEQSNPSMVLDIDKLFHVRPVTQGDVYRAEADEIPRIFQILYANEGECRKEADMESVPQGDKTNCLPHKGHEFIPTLYHFPSNCEACSKPLWHVFKPPPALECRRCHVKCHKDHLDKKEDVIAPCKVNYDVTSARDMLLLALSQDEQKKWIGHLGKKIPKTPPSTFARASPRTMSTPKVTTAIQSQAQPRSHHAFRAERVWEELDFHKNDVLMVTKI</sequence>
<comment type="similarity">
    <text evidence="7">Belongs to the protein kinase superfamily. AGC Ser/Thr protein kinase family.</text>
</comment>
<comment type="catalytic activity">
    <reaction evidence="32">
        <text>L-seryl-[protein] + ATP = O-phospho-L-seryl-[protein] + ADP + H(+)</text>
        <dbReference type="Rhea" id="RHEA:17989"/>
        <dbReference type="Rhea" id="RHEA-COMP:9863"/>
        <dbReference type="Rhea" id="RHEA-COMP:11604"/>
        <dbReference type="ChEBI" id="CHEBI:15378"/>
        <dbReference type="ChEBI" id="CHEBI:29999"/>
        <dbReference type="ChEBI" id="CHEBI:30616"/>
        <dbReference type="ChEBI" id="CHEBI:83421"/>
        <dbReference type="ChEBI" id="CHEBI:456216"/>
        <dbReference type="EC" id="2.7.11.1"/>
    </reaction>
    <physiologicalReaction direction="left-to-right" evidence="32">
        <dbReference type="Rhea" id="RHEA:17990"/>
    </physiologicalReaction>
</comment>
<evidence type="ECO:0000256" key="6">
    <source>
        <dbReference type="ARBA" id="ARBA00004510"/>
    </source>
</evidence>
<dbReference type="PROSITE" id="PS51285">
    <property type="entry name" value="AGC_KINASE_CTER"/>
    <property type="match status" value="1"/>
</dbReference>
<feature type="binding site" evidence="34">
    <location>
        <position position="102"/>
    </location>
    <ligand>
        <name>ATP</name>
        <dbReference type="ChEBI" id="CHEBI:30616"/>
    </ligand>
</feature>
<dbReference type="GO" id="GO:0048598">
    <property type="term" value="P:embryonic morphogenesis"/>
    <property type="evidence" value="ECO:0007669"/>
    <property type="project" value="TreeGrafter"/>
</dbReference>
<dbReference type="GO" id="GO:0005524">
    <property type="term" value="F:ATP binding"/>
    <property type="evidence" value="ECO:0007669"/>
    <property type="project" value="UniProtKB-UniRule"/>
</dbReference>
<evidence type="ECO:0000256" key="4">
    <source>
        <dbReference type="ARBA" id="ARBA00004395"/>
    </source>
</evidence>
<keyword evidence="9" id="KW-1003">Cell membrane</keyword>
<dbReference type="InterPro" id="IPR011993">
    <property type="entry name" value="PH-like_dom_sf"/>
</dbReference>
<evidence type="ECO:0000256" key="24">
    <source>
        <dbReference type="ARBA" id="ARBA00023212"/>
    </source>
</evidence>
<dbReference type="GO" id="GO:0005814">
    <property type="term" value="C:centriole"/>
    <property type="evidence" value="ECO:0007669"/>
    <property type="project" value="UniProtKB-SubCell"/>
</dbReference>
<evidence type="ECO:0000256" key="19">
    <source>
        <dbReference type="ARBA" id="ARBA00022840"/>
    </source>
</evidence>
<evidence type="ECO:0000259" key="41">
    <source>
        <dbReference type="PROSITE" id="PS51859"/>
    </source>
</evidence>
<evidence type="ECO:0000256" key="2">
    <source>
        <dbReference type="ARBA" id="ARBA00004114"/>
    </source>
</evidence>
<dbReference type="PROSITE" id="PS50003">
    <property type="entry name" value="PH_DOMAIN"/>
    <property type="match status" value="1"/>
</dbReference>
<dbReference type="Pfam" id="PF08912">
    <property type="entry name" value="Rho_Binding"/>
    <property type="match status" value="1"/>
</dbReference>
<protein>
    <recommendedName>
        <fullName evidence="27">Rho-associated protein kinase 1</fullName>
        <ecNumber evidence="8">2.7.11.1</ecNumber>
    </recommendedName>
    <alternativeName>
        <fullName evidence="29">Rho-associated, coiled-coil-containing protein kinase 1</fullName>
    </alternativeName>
    <alternativeName>
        <fullName evidence="28">Rho-associated, coiled-coil-containing protein kinase I</fullName>
    </alternativeName>
    <alternativeName>
        <fullName evidence="30">p160 ROCK-1</fullName>
    </alternativeName>
</protein>
<keyword evidence="12" id="KW-0597">Phosphoprotein</keyword>
<organism evidence="42 43">
    <name type="scientific">Cyprinus carpio</name>
    <name type="common">Common carp</name>
    <dbReference type="NCBI Taxonomy" id="7962"/>
    <lineage>
        <taxon>Eukaryota</taxon>
        <taxon>Metazoa</taxon>
        <taxon>Chordata</taxon>
        <taxon>Craniata</taxon>
        <taxon>Vertebrata</taxon>
        <taxon>Euteleostomi</taxon>
        <taxon>Actinopterygii</taxon>
        <taxon>Neopterygii</taxon>
        <taxon>Teleostei</taxon>
        <taxon>Ostariophysi</taxon>
        <taxon>Cypriniformes</taxon>
        <taxon>Cyprinidae</taxon>
        <taxon>Cyprininae</taxon>
        <taxon>Cyprinus</taxon>
    </lineage>
</organism>
<dbReference type="InterPro" id="IPR050839">
    <property type="entry name" value="Rho-assoc_Ser/Thr_Kinase"/>
</dbReference>
<dbReference type="Pfam" id="PF00069">
    <property type="entry name" value="Pkinase"/>
    <property type="match status" value="1"/>
</dbReference>
<evidence type="ECO:0000256" key="23">
    <source>
        <dbReference type="ARBA" id="ARBA00023136"/>
    </source>
</evidence>
<dbReference type="InterPro" id="IPR000961">
    <property type="entry name" value="AGC-kinase_C"/>
</dbReference>
<keyword evidence="14" id="KW-0479">Metal-binding</keyword>
<dbReference type="CDD" id="cd01242">
    <property type="entry name" value="PH_ROCK"/>
    <property type="match status" value="1"/>
</dbReference>
<dbReference type="Gene3D" id="1.10.510.10">
    <property type="entry name" value="Transferase(Phosphotransferase) domain 1"/>
    <property type="match status" value="1"/>
</dbReference>
<evidence type="ECO:0000256" key="16">
    <source>
        <dbReference type="ARBA" id="ARBA00022771"/>
    </source>
</evidence>
<dbReference type="AlphaFoldDB" id="A0A8C2IKY5"/>
<keyword evidence="13" id="KW-0808">Transferase</keyword>
<dbReference type="Pfam" id="PF25346">
    <property type="entry name" value="PH_MRCK"/>
    <property type="match status" value="1"/>
</dbReference>
<comment type="subcellular location">
    <subcellularLocation>
        <location evidence="3">Cell membrane</location>
    </subcellularLocation>
    <subcellularLocation>
        <location evidence="26">Cell projection</location>
        <location evidence="26">Bleb</location>
    </subcellularLocation>
    <subcellularLocation>
        <location evidence="6">Cell projection</location>
        <location evidence="6">Lamellipodium</location>
    </subcellularLocation>
    <subcellularLocation>
        <location evidence="5">Cell projection</location>
        <location evidence="5">Ruffle</location>
    </subcellularLocation>
    <subcellularLocation>
        <location evidence="2">Cytoplasm</location>
        <location evidence="2">Cytoskeleton</location>
        <location evidence="2">Microtubule organizing center</location>
        <location evidence="2">Centrosome</location>
        <location evidence="2">Centriole</location>
    </subcellularLocation>
    <subcellularLocation>
        <location evidence="4">Golgi apparatus membrane</location>
        <topology evidence="4">Peripheral membrane protein</topology>
    </subcellularLocation>
</comment>
<dbReference type="InterPro" id="IPR017441">
    <property type="entry name" value="Protein_kinase_ATP_BS"/>
</dbReference>
<dbReference type="InterPro" id="IPR008271">
    <property type="entry name" value="Ser/Thr_kinase_AS"/>
</dbReference>
<dbReference type="InterPro" id="IPR000719">
    <property type="entry name" value="Prot_kinase_dom"/>
</dbReference>
<evidence type="ECO:0000313" key="43">
    <source>
        <dbReference type="Proteomes" id="UP000694701"/>
    </source>
</evidence>
<keyword evidence="25" id="KW-0966">Cell projection</keyword>
<reference evidence="42" key="1">
    <citation type="submission" date="2025-08" db="UniProtKB">
        <authorList>
            <consortium name="Ensembl"/>
        </authorList>
    </citation>
    <scope>IDENTIFICATION</scope>
</reference>
<feature type="domain" description="Protein kinase" evidence="38">
    <location>
        <begin position="73"/>
        <end position="335"/>
    </location>
</feature>
<evidence type="ECO:0000256" key="7">
    <source>
        <dbReference type="ARBA" id="ARBA00009903"/>
    </source>
</evidence>
<dbReference type="SMART" id="SM00220">
    <property type="entry name" value="S_TKc"/>
    <property type="match status" value="1"/>
</dbReference>
<keyword evidence="21" id="KW-0333">Golgi apparatus</keyword>
<dbReference type="GO" id="GO:0005886">
    <property type="term" value="C:plasma membrane"/>
    <property type="evidence" value="ECO:0007669"/>
    <property type="project" value="UniProtKB-SubCell"/>
</dbReference>
<dbReference type="Gene3D" id="3.30.200.20">
    <property type="entry name" value="Phosphorylase Kinase, domain 1"/>
    <property type="match status" value="1"/>
</dbReference>
<keyword evidence="10" id="KW-0963">Cytoplasm</keyword>
<dbReference type="InterPro" id="IPR002219">
    <property type="entry name" value="PKC_DAG/PE"/>
</dbReference>
<dbReference type="GO" id="GO:0000139">
    <property type="term" value="C:Golgi membrane"/>
    <property type="evidence" value="ECO:0007669"/>
    <property type="project" value="UniProtKB-SubCell"/>
</dbReference>
<dbReference type="InterPro" id="IPR001849">
    <property type="entry name" value="PH_domain"/>
</dbReference>
<feature type="compositionally biased region" description="Polar residues" evidence="36">
    <location>
        <begin position="466"/>
        <end position="480"/>
    </location>
</feature>
<evidence type="ECO:0000256" key="32">
    <source>
        <dbReference type="ARBA" id="ARBA00048977"/>
    </source>
</evidence>
<dbReference type="GO" id="GO:0010494">
    <property type="term" value="C:cytoplasmic stress granule"/>
    <property type="evidence" value="ECO:0007669"/>
    <property type="project" value="TreeGrafter"/>
</dbReference>
<feature type="domain" description="PH" evidence="37">
    <location>
        <begin position="979"/>
        <end position="1178"/>
    </location>
</feature>
<dbReference type="PROSITE" id="PS50011">
    <property type="entry name" value="PROTEIN_KINASE_DOM"/>
    <property type="match status" value="1"/>
</dbReference>
<evidence type="ECO:0000259" key="40">
    <source>
        <dbReference type="PROSITE" id="PS51285"/>
    </source>
</evidence>
<dbReference type="CDD" id="cd05596">
    <property type="entry name" value="STKc_ROCK"/>
    <property type="match status" value="1"/>
</dbReference>
<evidence type="ECO:0000256" key="28">
    <source>
        <dbReference type="ARBA" id="ARBA00044326"/>
    </source>
</evidence>
<comment type="catalytic activity">
    <reaction evidence="31">
        <text>L-threonyl-[protein] + ATP = O-phospho-L-threonyl-[protein] + ADP + H(+)</text>
        <dbReference type="Rhea" id="RHEA:46608"/>
        <dbReference type="Rhea" id="RHEA-COMP:11060"/>
        <dbReference type="Rhea" id="RHEA-COMP:11605"/>
        <dbReference type="ChEBI" id="CHEBI:15378"/>
        <dbReference type="ChEBI" id="CHEBI:30013"/>
        <dbReference type="ChEBI" id="CHEBI:30616"/>
        <dbReference type="ChEBI" id="CHEBI:61977"/>
        <dbReference type="ChEBI" id="CHEBI:456216"/>
        <dbReference type="EC" id="2.7.11.1"/>
    </reaction>
    <physiologicalReaction direction="left-to-right" evidence="31">
        <dbReference type="Rhea" id="RHEA:46609"/>
    </physiologicalReaction>
</comment>
<keyword evidence="18" id="KW-0862">Zinc</keyword>
<dbReference type="SMART" id="SM00233">
    <property type="entry name" value="PH"/>
    <property type="match status" value="1"/>
</dbReference>
<keyword evidence="20" id="KW-0460">Magnesium</keyword>
<dbReference type="Gene3D" id="2.30.29.30">
    <property type="entry name" value="Pleckstrin-homology domain (PH domain)/Phosphotyrosine-binding domain (PTB)"/>
    <property type="match status" value="1"/>
</dbReference>
<evidence type="ECO:0000256" key="18">
    <source>
        <dbReference type="ARBA" id="ARBA00022833"/>
    </source>
</evidence>
<dbReference type="PROSITE" id="PS51859">
    <property type="entry name" value="RHO_BD"/>
    <property type="match status" value="1"/>
</dbReference>
<evidence type="ECO:0000256" key="34">
    <source>
        <dbReference type="PROSITE-ProRule" id="PRU10141"/>
    </source>
</evidence>
<evidence type="ECO:0000256" key="17">
    <source>
        <dbReference type="ARBA" id="ARBA00022777"/>
    </source>
</evidence>
<dbReference type="GO" id="GO:0031032">
    <property type="term" value="P:actomyosin structure organization"/>
    <property type="evidence" value="ECO:0007669"/>
    <property type="project" value="TreeGrafter"/>
</dbReference>
<evidence type="ECO:0000256" key="29">
    <source>
        <dbReference type="ARBA" id="ARBA00044327"/>
    </source>
</evidence>
<dbReference type="GO" id="GO:0007266">
    <property type="term" value="P:Rho protein signal transduction"/>
    <property type="evidence" value="ECO:0007669"/>
    <property type="project" value="UniProtKB-UniRule"/>
</dbReference>
<dbReference type="GO" id="GO:0030866">
    <property type="term" value="P:cortical actin cytoskeleton organization"/>
    <property type="evidence" value="ECO:0007669"/>
    <property type="project" value="TreeGrafter"/>
</dbReference>
<dbReference type="CDD" id="cd20874">
    <property type="entry name" value="C1_ROCK1"/>
    <property type="match status" value="1"/>
</dbReference>
<dbReference type="GO" id="GO:0030027">
    <property type="term" value="C:lamellipodium"/>
    <property type="evidence" value="ECO:0007669"/>
    <property type="project" value="UniProtKB-SubCell"/>
</dbReference>
<keyword evidence="17" id="KW-0418">Kinase</keyword>
<accession>A0A8C2IKY5</accession>
<evidence type="ECO:0000259" key="39">
    <source>
        <dbReference type="PROSITE" id="PS50081"/>
    </source>
</evidence>
<dbReference type="FunFam" id="2.30.29.30:FF:000033">
    <property type="entry name" value="Rho-associated protein kinase 2"/>
    <property type="match status" value="1"/>
</dbReference>
<keyword evidence="22 33" id="KW-0175">Coiled coil</keyword>
<dbReference type="GO" id="GO:1901888">
    <property type="term" value="P:regulation of cell junction assembly"/>
    <property type="evidence" value="ECO:0007669"/>
    <property type="project" value="TreeGrafter"/>
</dbReference>
<comment type="cofactor">
    <cofactor evidence="1">
        <name>Mg(2+)</name>
        <dbReference type="ChEBI" id="CHEBI:18420"/>
    </cofactor>
</comment>
<dbReference type="PROSITE" id="PS50081">
    <property type="entry name" value="ZF_DAG_PE_2"/>
    <property type="match status" value="1"/>
</dbReference>
<feature type="coiled-coil region" evidence="35">
    <location>
        <begin position="683"/>
        <end position="738"/>
    </location>
</feature>
<dbReference type="InterPro" id="IPR011009">
    <property type="entry name" value="Kinase-like_dom_sf"/>
</dbReference>
<evidence type="ECO:0000256" key="8">
    <source>
        <dbReference type="ARBA" id="ARBA00012513"/>
    </source>
</evidence>
<dbReference type="PROSITE" id="PS00107">
    <property type="entry name" value="PROTEIN_KINASE_ATP"/>
    <property type="match status" value="1"/>
</dbReference>
<evidence type="ECO:0000256" key="14">
    <source>
        <dbReference type="ARBA" id="ARBA00022723"/>
    </source>
</evidence>
<dbReference type="FunFam" id="3.30.200.20:FF:001759">
    <property type="entry name" value="Rho-associated, coiled-coil-containing protein kinase 2b"/>
    <property type="match status" value="1"/>
</dbReference>
<evidence type="ECO:0000256" key="22">
    <source>
        <dbReference type="ARBA" id="ARBA00023054"/>
    </source>
</evidence>
<dbReference type="PANTHER" id="PTHR22988:SF33">
    <property type="entry name" value="RHO-ASSOCIATED PROTEIN KINASE 1"/>
    <property type="match status" value="1"/>
</dbReference>
<dbReference type="GO" id="GO:0001726">
    <property type="term" value="C:ruffle"/>
    <property type="evidence" value="ECO:0007669"/>
    <property type="project" value="UniProtKB-SubCell"/>
</dbReference>
<dbReference type="EC" id="2.7.11.1" evidence="8"/>